<dbReference type="Proteomes" id="UP000241912">
    <property type="component" value="Unassembled WGS sequence"/>
</dbReference>
<evidence type="ECO:0000313" key="2">
    <source>
        <dbReference type="Proteomes" id="UP000241912"/>
    </source>
</evidence>
<reference evidence="1 2" key="1">
    <citation type="submission" date="2018-03" db="EMBL/GenBank/DDBJ databases">
        <title>Draft genome of Nitrosomonas supralitoralis APG5.</title>
        <authorList>
            <person name="Urakawa H."/>
            <person name="Lopez J.V."/>
        </authorList>
    </citation>
    <scope>NUCLEOTIDE SEQUENCE [LARGE SCALE GENOMIC DNA]</scope>
    <source>
        <strain evidence="1 2">APG5</strain>
    </source>
</reference>
<proteinExistence type="predicted"/>
<feature type="non-terminal residue" evidence="1">
    <location>
        <position position="1"/>
    </location>
</feature>
<comment type="caution">
    <text evidence="1">The sequence shown here is derived from an EMBL/GenBank/DDBJ whole genome shotgun (WGS) entry which is preliminary data.</text>
</comment>
<name>A0A2P7NQL2_9PROT</name>
<dbReference type="Gene3D" id="3.40.50.300">
    <property type="entry name" value="P-loop containing nucleotide triphosphate hydrolases"/>
    <property type="match status" value="1"/>
</dbReference>
<dbReference type="SUPFAM" id="SSF52540">
    <property type="entry name" value="P-loop containing nucleoside triphosphate hydrolases"/>
    <property type="match status" value="1"/>
</dbReference>
<feature type="non-terminal residue" evidence="1">
    <location>
        <position position="164"/>
    </location>
</feature>
<protein>
    <submittedName>
        <fullName evidence="1">Uncharacterized protein</fullName>
    </submittedName>
</protein>
<keyword evidence="2" id="KW-1185">Reference proteome</keyword>
<evidence type="ECO:0000313" key="1">
    <source>
        <dbReference type="EMBL" id="PSJ15740.1"/>
    </source>
</evidence>
<accession>A0A2P7NQL2</accession>
<gene>
    <name evidence="1" type="ORF">C7H79_17355</name>
</gene>
<dbReference type="EMBL" id="PXXU01000195">
    <property type="protein sequence ID" value="PSJ15740.1"/>
    <property type="molecule type" value="Genomic_DNA"/>
</dbReference>
<organism evidence="1 2">
    <name type="scientific">Nitrosomonas supralitoralis</name>
    <dbReference type="NCBI Taxonomy" id="2116706"/>
    <lineage>
        <taxon>Bacteria</taxon>
        <taxon>Pseudomonadati</taxon>
        <taxon>Pseudomonadota</taxon>
        <taxon>Betaproteobacteria</taxon>
        <taxon>Nitrosomonadales</taxon>
        <taxon>Nitrosomonadaceae</taxon>
        <taxon>Nitrosomonas</taxon>
    </lineage>
</organism>
<dbReference type="RefSeq" id="WP_197714684.1">
    <property type="nucleotide sequence ID" value="NZ_PXXU01000195.1"/>
</dbReference>
<sequence length="164" mass="17962">LAVQDGFNANGDGNKYRTVIANEKAEVGINLQKGTQAIHHLTIGWTPDSLEQRNGRGVRQGNKTQRVNIYHYDADGTFDTSKRSMVNKKADWIGQVMDIDGGGSVSVAGGLSKEQMEALIDTVGDSDAMKRLQETIAAKEAEARATTNREKQMINIDTILKQRS</sequence>
<dbReference type="AlphaFoldDB" id="A0A2P7NQL2"/>
<dbReference type="InterPro" id="IPR027417">
    <property type="entry name" value="P-loop_NTPase"/>
</dbReference>